<dbReference type="FunFam" id="1.10.490.10:FF:000001">
    <property type="entry name" value="Hemoglobin subunit beta"/>
    <property type="match status" value="1"/>
</dbReference>
<dbReference type="PROSITE" id="PS01033">
    <property type="entry name" value="GLOBIN"/>
    <property type="match status" value="1"/>
</dbReference>
<feature type="domain" description="Globin" evidence="8">
    <location>
        <begin position="3"/>
        <end position="147"/>
    </location>
</feature>
<dbReference type="PANTHER" id="PTHR11442">
    <property type="entry name" value="HEMOGLOBIN FAMILY MEMBER"/>
    <property type="match status" value="1"/>
</dbReference>
<dbReference type="KEGG" id="eee:113574849"/>
<organism evidence="9 10">
    <name type="scientific">Electrophorus electricus</name>
    <name type="common">Electric eel</name>
    <name type="synonym">Gymnotus electricus</name>
    <dbReference type="NCBI Taxonomy" id="8005"/>
    <lineage>
        <taxon>Eukaryota</taxon>
        <taxon>Metazoa</taxon>
        <taxon>Chordata</taxon>
        <taxon>Craniata</taxon>
        <taxon>Vertebrata</taxon>
        <taxon>Euteleostomi</taxon>
        <taxon>Actinopterygii</taxon>
        <taxon>Neopterygii</taxon>
        <taxon>Teleostei</taxon>
        <taxon>Ostariophysi</taxon>
        <taxon>Gymnotiformes</taxon>
        <taxon>Gymnotoidei</taxon>
        <taxon>Gymnotidae</taxon>
        <taxon>Electrophorus</taxon>
    </lineage>
</organism>
<dbReference type="Gene3D" id="1.10.490.10">
    <property type="entry name" value="Globins"/>
    <property type="match status" value="1"/>
</dbReference>
<comment type="similarity">
    <text evidence="1 7">Belongs to the globin family.</text>
</comment>
<dbReference type="GeneID" id="113574849"/>
<protein>
    <recommendedName>
        <fullName evidence="8">Globin domain-containing protein</fullName>
    </recommendedName>
</protein>
<dbReference type="InterPro" id="IPR002337">
    <property type="entry name" value="Hemoglobin_b"/>
</dbReference>
<name>A0A4W4F7B0_ELEEL</name>
<dbReference type="InterPro" id="IPR012292">
    <property type="entry name" value="Globin/Proto"/>
</dbReference>
<dbReference type="GO" id="GO:0031720">
    <property type="term" value="F:haptoglobin binding"/>
    <property type="evidence" value="ECO:0007669"/>
    <property type="project" value="TreeGrafter"/>
</dbReference>
<dbReference type="CDD" id="cd08925">
    <property type="entry name" value="Hb-beta-like"/>
    <property type="match status" value="1"/>
</dbReference>
<evidence type="ECO:0000259" key="8">
    <source>
        <dbReference type="PROSITE" id="PS01033"/>
    </source>
</evidence>
<dbReference type="InterPro" id="IPR000971">
    <property type="entry name" value="Globin"/>
</dbReference>
<dbReference type="InterPro" id="IPR009050">
    <property type="entry name" value="Globin-like_sf"/>
</dbReference>
<dbReference type="GO" id="GO:0031838">
    <property type="term" value="C:haptoglobin-hemoglobin complex"/>
    <property type="evidence" value="ECO:0007669"/>
    <property type="project" value="TreeGrafter"/>
</dbReference>
<accession>A0A4W4F7B0</accession>
<proteinExistence type="inferred from homology"/>
<keyword evidence="3 7" id="KW-0349">Heme</keyword>
<reference evidence="10" key="2">
    <citation type="journal article" date="2017" name="Sci. Adv.">
        <title>A tail of two voltages: Proteomic comparison of the three electric organs of the electric eel.</title>
        <authorList>
            <person name="Traeger L.L."/>
            <person name="Sabat G."/>
            <person name="Barrett-Wilt G.A."/>
            <person name="Wells G.B."/>
            <person name="Sussman M.R."/>
        </authorList>
    </citation>
    <scope>NUCLEOTIDE SEQUENCE [LARGE SCALE GENOMIC DNA]</scope>
</reference>
<dbReference type="GO" id="GO:0005833">
    <property type="term" value="C:hemoglobin complex"/>
    <property type="evidence" value="ECO:0007669"/>
    <property type="project" value="InterPro"/>
</dbReference>
<dbReference type="Pfam" id="PF00042">
    <property type="entry name" value="Globin"/>
    <property type="match status" value="1"/>
</dbReference>
<dbReference type="AlphaFoldDB" id="A0A4W4F7B0"/>
<dbReference type="GO" id="GO:0043177">
    <property type="term" value="F:organic acid binding"/>
    <property type="evidence" value="ECO:0007669"/>
    <property type="project" value="TreeGrafter"/>
</dbReference>
<evidence type="ECO:0000313" key="9">
    <source>
        <dbReference type="Ensembl" id="ENSEEEP00000020672.2"/>
    </source>
</evidence>
<gene>
    <name evidence="9" type="primary">LOC113574849</name>
</gene>
<evidence type="ECO:0000256" key="6">
    <source>
        <dbReference type="ARBA" id="ARBA00023004"/>
    </source>
</evidence>
<evidence type="ECO:0000256" key="7">
    <source>
        <dbReference type="RuleBase" id="RU000356"/>
    </source>
</evidence>
<evidence type="ECO:0000313" key="10">
    <source>
        <dbReference type="Proteomes" id="UP000314983"/>
    </source>
</evidence>
<evidence type="ECO:0000256" key="2">
    <source>
        <dbReference type="ARBA" id="ARBA00022448"/>
    </source>
</evidence>
<reference evidence="9" key="4">
    <citation type="submission" date="2025-08" db="UniProtKB">
        <authorList>
            <consortium name="Ensembl"/>
        </authorList>
    </citation>
    <scope>IDENTIFICATION</scope>
</reference>
<dbReference type="GO" id="GO:0004601">
    <property type="term" value="F:peroxidase activity"/>
    <property type="evidence" value="ECO:0007669"/>
    <property type="project" value="TreeGrafter"/>
</dbReference>
<dbReference type="Proteomes" id="UP000314983">
    <property type="component" value="Chromosome 14"/>
</dbReference>
<keyword evidence="4 7" id="KW-0561">Oxygen transport</keyword>
<dbReference type="GO" id="GO:0005344">
    <property type="term" value="F:oxygen carrier activity"/>
    <property type="evidence" value="ECO:0007669"/>
    <property type="project" value="UniProtKB-KW"/>
</dbReference>
<reference evidence="9" key="5">
    <citation type="submission" date="2025-09" db="UniProtKB">
        <authorList>
            <consortium name="Ensembl"/>
        </authorList>
    </citation>
    <scope>IDENTIFICATION</scope>
</reference>
<reference evidence="10" key="1">
    <citation type="journal article" date="2014" name="Science">
        <title>Nonhuman genetics. Genomic basis for the convergent evolution of electric organs.</title>
        <authorList>
            <person name="Gallant J.R."/>
            <person name="Traeger L.L."/>
            <person name="Volkening J.D."/>
            <person name="Moffett H."/>
            <person name="Chen P.H."/>
            <person name="Novina C.D."/>
            <person name="Phillips G.N.Jr."/>
            <person name="Anand R."/>
            <person name="Wells G.B."/>
            <person name="Pinch M."/>
            <person name="Guth R."/>
            <person name="Unguez G.A."/>
            <person name="Albert J.S."/>
            <person name="Zakon H.H."/>
            <person name="Samanta M.P."/>
            <person name="Sussman M.R."/>
        </authorList>
    </citation>
    <scope>NUCLEOTIDE SEQUENCE [LARGE SCALE GENOMIC DNA]</scope>
</reference>
<dbReference type="InterPro" id="IPR050056">
    <property type="entry name" value="Hemoglobin_oxygen_transport"/>
</dbReference>
<dbReference type="GO" id="GO:0046872">
    <property type="term" value="F:metal ion binding"/>
    <property type="evidence" value="ECO:0007669"/>
    <property type="project" value="UniProtKB-KW"/>
</dbReference>
<dbReference type="GO" id="GO:0072562">
    <property type="term" value="C:blood microparticle"/>
    <property type="evidence" value="ECO:0007669"/>
    <property type="project" value="TreeGrafter"/>
</dbReference>
<dbReference type="OMA" id="WYKFLSV"/>
<sequence length="147" mass="17062">MVEWTQEERVIIKEIFSKLNYEDVGPKSLCRILVVYPWTQRYFAHFGNLYNPEMILANPKIANHGVVVFRGLEMAVQNMDNIKNTYANLSKLHSEKLHVDPDNFQLLADCITIVIATKMRSAFTPEKQATWYKFLSVVVSALSKQYF</sequence>
<keyword evidence="2 7" id="KW-0813">Transport</keyword>
<dbReference type="GeneTree" id="ENSGT00940000157809"/>
<dbReference type="GO" id="GO:0019825">
    <property type="term" value="F:oxygen binding"/>
    <property type="evidence" value="ECO:0007669"/>
    <property type="project" value="InterPro"/>
</dbReference>
<evidence type="ECO:0000256" key="5">
    <source>
        <dbReference type="ARBA" id="ARBA00022723"/>
    </source>
</evidence>
<keyword evidence="10" id="KW-1185">Reference proteome</keyword>
<reference evidence="9" key="3">
    <citation type="submission" date="2020-05" db="EMBL/GenBank/DDBJ databases">
        <title>Electrophorus electricus (electric eel) genome, fEleEle1, primary haplotype.</title>
        <authorList>
            <person name="Myers G."/>
            <person name="Meyer A."/>
            <person name="Fedrigo O."/>
            <person name="Formenti G."/>
            <person name="Rhie A."/>
            <person name="Tracey A."/>
            <person name="Sims Y."/>
            <person name="Jarvis E.D."/>
        </authorList>
    </citation>
    <scope>NUCLEOTIDE SEQUENCE [LARGE SCALE GENOMIC DNA]</scope>
</reference>
<evidence type="ECO:0000256" key="4">
    <source>
        <dbReference type="ARBA" id="ARBA00022621"/>
    </source>
</evidence>
<dbReference type="PANTHER" id="PTHR11442:SF7">
    <property type="entry name" value="HEMOGLOBIN SUBUNIT EPSILON"/>
    <property type="match status" value="1"/>
</dbReference>
<dbReference type="STRING" id="8005.ENSEEEP00000020672"/>
<dbReference type="SUPFAM" id="SSF46458">
    <property type="entry name" value="Globin-like"/>
    <property type="match status" value="1"/>
</dbReference>
<dbReference type="GO" id="GO:0020037">
    <property type="term" value="F:heme binding"/>
    <property type="evidence" value="ECO:0007669"/>
    <property type="project" value="InterPro"/>
</dbReference>
<keyword evidence="6" id="KW-0408">Iron</keyword>
<evidence type="ECO:0000256" key="1">
    <source>
        <dbReference type="ARBA" id="ARBA00008705"/>
    </source>
</evidence>
<dbReference type="PRINTS" id="PR00814">
    <property type="entry name" value="BETAHAEM"/>
</dbReference>
<dbReference type="Ensembl" id="ENSEEET00000020901.2">
    <property type="protein sequence ID" value="ENSEEEP00000020672.2"/>
    <property type="gene ID" value="ENSEEEG00000010084.2"/>
</dbReference>
<evidence type="ECO:0000256" key="3">
    <source>
        <dbReference type="ARBA" id="ARBA00022617"/>
    </source>
</evidence>
<dbReference type="RefSeq" id="XP_026861834.2">
    <property type="nucleotide sequence ID" value="XM_027006033.2"/>
</dbReference>
<keyword evidence="5" id="KW-0479">Metal-binding</keyword>
<dbReference type="GO" id="GO:0042744">
    <property type="term" value="P:hydrogen peroxide catabolic process"/>
    <property type="evidence" value="ECO:0007669"/>
    <property type="project" value="TreeGrafter"/>
</dbReference>